<sequence length="478" mass="52286">MKLSLAIVAFALAIPTASYAQDSTAVSNGTYPNTFSSGSANVSPFTSQSKRFNDWSISAGVGVPLMQSSDLTSIKNGNGKNLFGYSAYVSIDKAITHAFGINLQYDRGETRQGWFNTKDAAPDATAVGARTQYDAISLLGDVNFSNLLRRVDNHSTYRWALHGYAGVGTIAYRAYQKDIKGQRLMTEVKPFQLGSMFMQAGAGLKFKVNRRIDIEGRLMYVVTGDDEFDGGGDAYSAINKRSEQVSDNFFNATLGLSLKLGKHESHVMWHDPLQEIYYKLDVLANKNQDIEVCKKGDADNDGVCDDWDRQLDTPAGARVDGAGVALDTDLDGVIDLYDKCVTVPGPVENNGCPTTTTGPVVETETKLEGIEFDLNSDRILPSNTPILNNAVNYINSSNGAYNVIGATDTRGTDAYNQKLSQRRANNVKNYLIKNGVQSGKLNAVGKGEKDLKYPECEPATKCPEWKNRANRRVYFEAK</sequence>
<dbReference type="InterPro" id="IPR006690">
    <property type="entry name" value="OMPA-like_CS"/>
</dbReference>
<accession>A0A1N7M412</accession>
<feature type="domain" description="OmpA-like" evidence="6">
    <location>
        <begin position="362"/>
        <end position="478"/>
    </location>
</feature>
<evidence type="ECO:0000256" key="4">
    <source>
        <dbReference type="PROSITE-ProRule" id="PRU00473"/>
    </source>
</evidence>
<feature type="signal peptide" evidence="5">
    <location>
        <begin position="1"/>
        <end position="20"/>
    </location>
</feature>
<dbReference type="InterPro" id="IPR028974">
    <property type="entry name" value="TSP_type-3_rpt"/>
</dbReference>
<dbReference type="InterPro" id="IPR006665">
    <property type="entry name" value="OmpA-like"/>
</dbReference>
<dbReference type="PROSITE" id="PS01068">
    <property type="entry name" value="OMPA_1"/>
    <property type="match status" value="1"/>
</dbReference>
<dbReference type="CDD" id="cd07185">
    <property type="entry name" value="OmpA_C-like"/>
    <property type="match status" value="1"/>
</dbReference>
<keyword evidence="5" id="KW-0732">Signal</keyword>
<evidence type="ECO:0000259" key="6">
    <source>
        <dbReference type="PROSITE" id="PS51123"/>
    </source>
</evidence>
<evidence type="ECO:0000313" key="8">
    <source>
        <dbReference type="Proteomes" id="UP000186744"/>
    </source>
</evidence>
<dbReference type="Gene3D" id="3.30.1330.60">
    <property type="entry name" value="OmpA-like domain"/>
    <property type="match status" value="1"/>
</dbReference>
<keyword evidence="2 4" id="KW-0472">Membrane</keyword>
<dbReference type="PANTHER" id="PTHR30329">
    <property type="entry name" value="STATOR ELEMENT OF FLAGELLAR MOTOR COMPLEX"/>
    <property type="match status" value="1"/>
</dbReference>
<keyword evidence="3" id="KW-0998">Cell outer membrane</keyword>
<organism evidence="7 8">
    <name type="scientific">Chryseobacterium ureilyticum</name>
    <dbReference type="NCBI Taxonomy" id="373668"/>
    <lineage>
        <taxon>Bacteria</taxon>
        <taxon>Pseudomonadati</taxon>
        <taxon>Bacteroidota</taxon>
        <taxon>Flavobacteriia</taxon>
        <taxon>Flavobacteriales</taxon>
        <taxon>Weeksellaceae</taxon>
        <taxon>Chryseobacterium group</taxon>
        <taxon>Chryseobacterium</taxon>
    </lineage>
</organism>
<dbReference type="InterPro" id="IPR036737">
    <property type="entry name" value="OmpA-like_sf"/>
</dbReference>
<reference evidence="8" key="1">
    <citation type="submission" date="2017-01" db="EMBL/GenBank/DDBJ databases">
        <authorList>
            <person name="Varghese N."/>
            <person name="Submissions S."/>
        </authorList>
    </citation>
    <scope>NUCLEOTIDE SEQUENCE [LARGE SCALE GENOMIC DNA]</scope>
    <source>
        <strain evidence="8">DSM 18017</strain>
    </source>
</reference>
<dbReference type="PROSITE" id="PS51123">
    <property type="entry name" value="OMPA_2"/>
    <property type="match status" value="1"/>
</dbReference>
<name>A0A1N7M412_9FLAO</name>
<protein>
    <submittedName>
        <fullName evidence="7">OmpA-OmpF porin, OOP family</fullName>
    </submittedName>
</protein>
<dbReference type="PANTHER" id="PTHR30329:SF21">
    <property type="entry name" value="LIPOPROTEIN YIAD-RELATED"/>
    <property type="match status" value="1"/>
</dbReference>
<dbReference type="AlphaFoldDB" id="A0A1N7M412"/>
<evidence type="ECO:0000256" key="3">
    <source>
        <dbReference type="ARBA" id="ARBA00023237"/>
    </source>
</evidence>
<dbReference type="InterPro" id="IPR006664">
    <property type="entry name" value="OMP_bac"/>
</dbReference>
<dbReference type="EMBL" id="FTOL01000002">
    <property type="protein sequence ID" value="SIS80783.1"/>
    <property type="molecule type" value="Genomic_DNA"/>
</dbReference>
<dbReference type="SUPFAM" id="SSF103647">
    <property type="entry name" value="TSP type-3 repeat"/>
    <property type="match status" value="1"/>
</dbReference>
<dbReference type="OrthoDB" id="1522982at2"/>
<dbReference type="GO" id="GO:0009279">
    <property type="term" value="C:cell outer membrane"/>
    <property type="evidence" value="ECO:0007669"/>
    <property type="project" value="UniProtKB-SubCell"/>
</dbReference>
<dbReference type="SUPFAM" id="SSF103088">
    <property type="entry name" value="OmpA-like"/>
    <property type="match status" value="1"/>
</dbReference>
<gene>
    <name evidence="7" type="ORF">SAMN05421786_102249</name>
</gene>
<dbReference type="Pfam" id="PF00691">
    <property type="entry name" value="OmpA"/>
    <property type="match status" value="1"/>
</dbReference>
<proteinExistence type="predicted"/>
<dbReference type="GO" id="GO:0005509">
    <property type="term" value="F:calcium ion binding"/>
    <property type="evidence" value="ECO:0007669"/>
    <property type="project" value="InterPro"/>
</dbReference>
<evidence type="ECO:0000313" key="7">
    <source>
        <dbReference type="EMBL" id="SIS80783.1"/>
    </source>
</evidence>
<dbReference type="InterPro" id="IPR050330">
    <property type="entry name" value="Bact_OuterMem_StrucFunc"/>
</dbReference>
<dbReference type="Proteomes" id="UP000186744">
    <property type="component" value="Unassembled WGS sequence"/>
</dbReference>
<feature type="chain" id="PRO_5013383405" evidence="5">
    <location>
        <begin position="21"/>
        <end position="478"/>
    </location>
</feature>
<dbReference type="RefSeq" id="WP_076551253.1">
    <property type="nucleotide sequence ID" value="NZ_FTOL01000002.1"/>
</dbReference>
<comment type="subcellular location">
    <subcellularLocation>
        <location evidence="1">Cell outer membrane</location>
    </subcellularLocation>
</comment>
<evidence type="ECO:0000256" key="1">
    <source>
        <dbReference type="ARBA" id="ARBA00004442"/>
    </source>
</evidence>
<evidence type="ECO:0000256" key="2">
    <source>
        <dbReference type="ARBA" id="ARBA00023136"/>
    </source>
</evidence>
<evidence type="ECO:0000256" key="5">
    <source>
        <dbReference type="SAM" id="SignalP"/>
    </source>
</evidence>
<dbReference type="PRINTS" id="PR01021">
    <property type="entry name" value="OMPADOMAIN"/>
</dbReference>
<dbReference type="STRING" id="373668.SAMN05421786_102249"/>
<keyword evidence="8" id="KW-1185">Reference proteome</keyword>